<dbReference type="Proteomes" id="UP000284375">
    <property type="component" value="Unassembled WGS sequence"/>
</dbReference>
<sequence>MQLDKGKREVSFTESRCWMNTSARSTSSIDFTRWTFPRLILSNKLGLQQKGMGLVWRIYASNYELSQKLLEVPPGDFENRWEHIMPFGREPIAILFYMEGKGGLKLVRPFLGDDRLKKTEHLLYTRADAENVVLADCRSASGVLSSEMAYFGGSPDSTPDDTAIIDTSYNTTQQWANATTSTLFSDTGTTFTAVLRPEVAQGDWAGTGDNGYGSLVCWERSLRDLY</sequence>
<dbReference type="EMBL" id="LJZO01000010">
    <property type="protein sequence ID" value="ROV99751.1"/>
    <property type="molecule type" value="Genomic_DNA"/>
</dbReference>
<gene>
    <name evidence="1" type="ORF">VSDG_03113</name>
</gene>
<name>A0A423W8R9_CYTCH</name>
<dbReference type="AlphaFoldDB" id="A0A423W8R9"/>
<evidence type="ECO:0000313" key="1">
    <source>
        <dbReference type="EMBL" id="ROV99751.1"/>
    </source>
</evidence>
<proteinExistence type="predicted"/>
<organism evidence="1 2">
    <name type="scientific">Cytospora chrysosperma</name>
    <name type="common">Cytospora canker fungus</name>
    <name type="synonym">Sphaeria chrysosperma</name>
    <dbReference type="NCBI Taxonomy" id="252740"/>
    <lineage>
        <taxon>Eukaryota</taxon>
        <taxon>Fungi</taxon>
        <taxon>Dikarya</taxon>
        <taxon>Ascomycota</taxon>
        <taxon>Pezizomycotina</taxon>
        <taxon>Sordariomycetes</taxon>
        <taxon>Sordariomycetidae</taxon>
        <taxon>Diaporthales</taxon>
        <taxon>Cytosporaceae</taxon>
        <taxon>Cytospora</taxon>
    </lineage>
</organism>
<dbReference type="OrthoDB" id="5213764at2759"/>
<accession>A0A423W8R9</accession>
<protein>
    <submittedName>
        <fullName evidence="1">Uncharacterized protein</fullName>
    </submittedName>
</protein>
<keyword evidence="2" id="KW-1185">Reference proteome</keyword>
<dbReference type="STRING" id="252740.A0A423W8R9"/>
<comment type="caution">
    <text evidence="1">The sequence shown here is derived from an EMBL/GenBank/DDBJ whole genome shotgun (WGS) entry which is preliminary data.</text>
</comment>
<reference evidence="1 2" key="1">
    <citation type="submission" date="2015-09" db="EMBL/GenBank/DDBJ databases">
        <title>Host preference determinants of Valsa canker pathogens revealed by comparative genomics.</title>
        <authorList>
            <person name="Yin Z."/>
            <person name="Huang L."/>
        </authorList>
    </citation>
    <scope>NUCLEOTIDE SEQUENCE [LARGE SCALE GENOMIC DNA]</scope>
    <source>
        <strain evidence="1 2">YSFL</strain>
    </source>
</reference>
<evidence type="ECO:0000313" key="2">
    <source>
        <dbReference type="Proteomes" id="UP000284375"/>
    </source>
</evidence>